<feature type="chain" id="PRO_5015655701" evidence="2">
    <location>
        <begin position="20"/>
        <end position="69"/>
    </location>
</feature>
<keyword evidence="2" id="KW-0732">Signal</keyword>
<keyword evidence="4" id="KW-1185">Reference proteome</keyword>
<dbReference type="Proteomes" id="UP000240912">
    <property type="component" value="Unassembled WGS sequence"/>
</dbReference>
<sequence>MKKAILFLGLVFFAAVSQAQTSPAKSKEPAKKPVQAGVKDDLAAKKSCCMKKPARFSSAKPQPKKETKS</sequence>
<feature type="signal peptide" evidence="2">
    <location>
        <begin position="1"/>
        <end position="19"/>
    </location>
</feature>
<comment type="caution">
    <text evidence="3">The sequence shown here is derived from an EMBL/GenBank/DDBJ whole genome shotgun (WGS) entry which is preliminary data.</text>
</comment>
<dbReference type="EMBL" id="PYLS01000001">
    <property type="protein sequence ID" value="PST85027.1"/>
    <property type="molecule type" value="Genomic_DNA"/>
</dbReference>
<gene>
    <name evidence="3" type="ORF">C7T94_02615</name>
</gene>
<reference evidence="3 4" key="1">
    <citation type="submission" date="2018-03" db="EMBL/GenBank/DDBJ databases">
        <authorList>
            <person name="Keele B.F."/>
        </authorList>
    </citation>
    <scope>NUCLEOTIDE SEQUENCE [LARGE SCALE GENOMIC DNA]</scope>
    <source>
        <strain evidence="3 4">YL28-9</strain>
    </source>
</reference>
<dbReference type="AlphaFoldDB" id="A0A2T3HRL5"/>
<organism evidence="3 4">
    <name type="scientific">Pedobacter yulinensis</name>
    <dbReference type="NCBI Taxonomy" id="2126353"/>
    <lineage>
        <taxon>Bacteria</taxon>
        <taxon>Pseudomonadati</taxon>
        <taxon>Bacteroidota</taxon>
        <taxon>Sphingobacteriia</taxon>
        <taxon>Sphingobacteriales</taxon>
        <taxon>Sphingobacteriaceae</taxon>
        <taxon>Pedobacter</taxon>
    </lineage>
</organism>
<evidence type="ECO:0000256" key="1">
    <source>
        <dbReference type="SAM" id="MobiDB-lite"/>
    </source>
</evidence>
<protein>
    <submittedName>
        <fullName evidence="3">Uncharacterized protein</fullName>
    </submittedName>
</protein>
<evidence type="ECO:0000313" key="4">
    <source>
        <dbReference type="Proteomes" id="UP000240912"/>
    </source>
</evidence>
<evidence type="ECO:0000256" key="2">
    <source>
        <dbReference type="SAM" id="SignalP"/>
    </source>
</evidence>
<feature type="region of interest" description="Disordered" evidence="1">
    <location>
        <begin position="49"/>
        <end position="69"/>
    </location>
</feature>
<name>A0A2T3HRL5_9SPHI</name>
<evidence type="ECO:0000313" key="3">
    <source>
        <dbReference type="EMBL" id="PST85027.1"/>
    </source>
</evidence>
<accession>A0A2T3HRL5</accession>
<proteinExistence type="predicted"/>